<dbReference type="RefSeq" id="XP_007405647.1">
    <property type="nucleotide sequence ID" value="XM_007405585.1"/>
</dbReference>
<dbReference type="AlphaFoldDB" id="F4R8M4"/>
<dbReference type="HOGENOM" id="CLU_1185230_0_0_1"/>
<dbReference type="KEGG" id="mlr:MELLADRAFT_60067"/>
<organism evidence="3">
    <name type="scientific">Melampsora larici-populina (strain 98AG31 / pathotype 3-4-7)</name>
    <name type="common">Poplar leaf rust fungus</name>
    <dbReference type="NCBI Taxonomy" id="747676"/>
    <lineage>
        <taxon>Eukaryota</taxon>
        <taxon>Fungi</taxon>
        <taxon>Dikarya</taxon>
        <taxon>Basidiomycota</taxon>
        <taxon>Pucciniomycotina</taxon>
        <taxon>Pucciniomycetes</taxon>
        <taxon>Pucciniales</taxon>
        <taxon>Melampsoraceae</taxon>
        <taxon>Melampsora</taxon>
    </lineage>
</organism>
<evidence type="ECO:0000256" key="1">
    <source>
        <dbReference type="SAM" id="MobiDB-lite"/>
    </source>
</evidence>
<feature type="region of interest" description="Disordered" evidence="1">
    <location>
        <begin position="1"/>
        <end position="81"/>
    </location>
</feature>
<sequence length="234" mass="26886">MCRKRPSPSFHAQEGHEVPPANRRRVDTPDHGIKFANHVGTASEVSKKTEMFESTRMALEDNPLRTSETPSSPTNKKNKDVAHQELDPDIIESAEQIQVQVQSLQQHVDHQPPSELSEKQMAEIRQHIKEEIRASSHHRSIQVALPQVTVQSLQQHVDHQPRSELSAKQMAEIRQHIKEEIIANSHYKLMQHATGKYTRIKTRLLESKVRFLNFKKRLTGRLNMACLQSKKKEG</sequence>
<accession>F4R8M4</accession>
<protein>
    <submittedName>
        <fullName evidence="2">Uncharacterized protein</fullName>
    </submittedName>
</protein>
<dbReference type="EMBL" id="GL883093">
    <property type="protein sequence ID" value="EGG11045.1"/>
    <property type="molecule type" value="Genomic_DNA"/>
</dbReference>
<gene>
    <name evidence="2" type="ORF">MELLADRAFT_60067</name>
</gene>
<feature type="compositionally biased region" description="Basic and acidic residues" evidence="1">
    <location>
        <begin position="45"/>
        <end position="63"/>
    </location>
</feature>
<keyword evidence="3" id="KW-1185">Reference proteome</keyword>
<evidence type="ECO:0000313" key="2">
    <source>
        <dbReference type="EMBL" id="EGG11045.1"/>
    </source>
</evidence>
<dbReference type="VEuPathDB" id="FungiDB:MELLADRAFT_60067"/>
<reference evidence="3" key="1">
    <citation type="journal article" date="2011" name="Proc. Natl. Acad. Sci. U.S.A.">
        <title>Obligate biotrophy features unraveled by the genomic analysis of rust fungi.</title>
        <authorList>
            <person name="Duplessis S."/>
            <person name="Cuomo C.A."/>
            <person name="Lin Y.-C."/>
            <person name="Aerts A."/>
            <person name="Tisserant E."/>
            <person name="Veneault-Fourrey C."/>
            <person name="Joly D.L."/>
            <person name="Hacquard S."/>
            <person name="Amselem J."/>
            <person name="Cantarel B.L."/>
            <person name="Chiu R."/>
            <person name="Coutinho P.M."/>
            <person name="Feau N."/>
            <person name="Field M."/>
            <person name="Frey P."/>
            <person name="Gelhaye E."/>
            <person name="Goldberg J."/>
            <person name="Grabherr M.G."/>
            <person name="Kodira C.D."/>
            <person name="Kohler A."/>
            <person name="Kuees U."/>
            <person name="Lindquist E.A."/>
            <person name="Lucas S.M."/>
            <person name="Mago R."/>
            <person name="Mauceli E."/>
            <person name="Morin E."/>
            <person name="Murat C."/>
            <person name="Pangilinan J.L."/>
            <person name="Park R."/>
            <person name="Pearson M."/>
            <person name="Quesneville H."/>
            <person name="Rouhier N."/>
            <person name="Sakthikumar S."/>
            <person name="Salamov A.A."/>
            <person name="Schmutz J."/>
            <person name="Selles B."/>
            <person name="Shapiro H."/>
            <person name="Tanguay P."/>
            <person name="Tuskan G.A."/>
            <person name="Henrissat B."/>
            <person name="Van de Peer Y."/>
            <person name="Rouze P."/>
            <person name="Ellis J.G."/>
            <person name="Dodds P.N."/>
            <person name="Schein J.E."/>
            <person name="Zhong S."/>
            <person name="Hamelin R.C."/>
            <person name="Grigoriev I.V."/>
            <person name="Szabo L.J."/>
            <person name="Martin F."/>
        </authorList>
    </citation>
    <scope>NUCLEOTIDE SEQUENCE [LARGE SCALE GENOMIC DNA]</scope>
    <source>
        <strain evidence="3">98AG31 / pathotype 3-4-7</strain>
    </source>
</reference>
<name>F4R8M4_MELLP</name>
<feature type="compositionally biased region" description="Polar residues" evidence="1">
    <location>
        <begin position="64"/>
        <end position="75"/>
    </location>
</feature>
<dbReference type="GeneID" id="18929483"/>
<proteinExistence type="predicted"/>
<dbReference type="Proteomes" id="UP000001072">
    <property type="component" value="Unassembled WGS sequence"/>
</dbReference>
<dbReference type="InParanoid" id="F4R8M4"/>
<evidence type="ECO:0000313" key="3">
    <source>
        <dbReference type="Proteomes" id="UP000001072"/>
    </source>
</evidence>
<feature type="compositionally biased region" description="Basic and acidic residues" evidence="1">
    <location>
        <begin position="24"/>
        <end position="33"/>
    </location>
</feature>